<proteinExistence type="predicted"/>
<keyword evidence="1" id="KW-1133">Transmembrane helix</keyword>
<dbReference type="RefSeq" id="WP_212658160.1">
    <property type="nucleotide sequence ID" value="NZ_JAGXTP010000001.1"/>
</dbReference>
<gene>
    <name evidence="2" type="ORF">KD146_07945</name>
</gene>
<keyword evidence="1" id="KW-0812">Transmembrane</keyword>
<reference evidence="2" key="1">
    <citation type="submission" date="2021-04" db="EMBL/GenBank/DDBJ databases">
        <title>Devosia litorisediminis sp. nov., isolated from a sand dune.</title>
        <authorList>
            <person name="Park S."/>
            <person name="Yoon J.-H."/>
        </authorList>
    </citation>
    <scope>NUCLEOTIDE SEQUENCE</scope>
    <source>
        <strain evidence="2">BSSL-BM10</strain>
    </source>
</reference>
<evidence type="ECO:0008006" key="4">
    <source>
        <dbReference type="Google" id="ProtNLM"/>
    </source>
</evidence>
<evidence type="ECO:0000313" key="2">
    <source>
        <dbReference type="EMBL" id="MBS3848626.1"/>
    </source>
</evidence>
<sequence length="259" mass="27446">MAKASEQFRQSDVTTWGIVALVFGAIAVLGANVSAVIPSSILGGLHKTRIEGASIDQLRLQVADLREASLQLKRDNTVLANRFALEEQQGNAVRQRVGALEVSLPRLLEALPAGAKIDRSSLTASIGEALIYDADGGSVLIRQQPMAEAAPTQGQEQPLPAPVQTASAAIPNEIDFGIALGTSVPFEQAPQTWNDLSMKLGPLLFGLSPLLVDEANSDNKRIVVGPITELSEATALCSRLERISISCLPMPFVGTPLSY</sequence>
<feature type="transmembrane region" description="Helical" evidence="1">
    <location>
        <begin position="16"/>
        <end position="37"/>
    </location>
</feature>
<comment type="caution">
    <text evidence="2">The sequence shown here is derived from an EMBL/GenBank/DDBJ whole genome shotgun (WGS) entry which is preliminary data.</text>
</comment>
<organism evidence="2 3">
    <name type="scientific">Devosia litorisediminis</name>
    <dbReference type="NCBI Taxonomy" id="2829817"/>
    <lineage>
        <taxon>Bacteria</taxon>
        <taxon>Pseudomonadati</taxon>
        <taxon>Pseudomonadota</taxon>
        <taxon>Alphaproteobacteria</taxon>
        <taxon>Hyphomicrobiales</taxon>
        <taxon>Devosiaceae</taxon>
        <taxon>Devosia</taxon>
    </lineage>
</organism>
<evidence type="ECO:0000256" key="1">
    <source>
        <dbReference type="SAM" id="Phobius"/>
    </source>
</evidence>
<accession>A0A942EF20</accession>
<name>A0A942EF20_9HYPH</name>
<keyword evidence="3" id="KW-1185">Reference proteome</keyword>
<dbReference type="EMBL" id="JAGXTP010000001">
    <property type="protein sequence ID" value="MBS3848626.1"/>
    <property type="molecule type" value="Genomic_DNA"/>
</dbReference>
<dbReference type="AlphaFoldDB" id="A0A942EF20"/>
<protein>
    <recommendedName>
        <fullName evidence="4">SPOR domain-containing protein</fullName>
    </recommendedName>
</protein>
<keyword evidence="1" id="KW-0472">Membrane</keyword>
<dbReference type="Proteomes" id="UP000678281">
    <property type="component" value="Unassembled WGS sequence"/>
</dbReference>
<evidence type="ECO:0000313" key="3">
    <source>
        <dbReference type="Proteomes" id="UP000678281"/>
    </source>
</evidence>